<dbReference type="PANTHER" id="PTHR37829:SF3">
    <property type="entry name" value="PROTEIN JAYE-RELATED"/>
    <property type="match status" value="1"/>
</dbReference>
<organism evidence="3 4">
    <name type="scientific">Pseudomonas putida S13.1.2</name>
    <dbReference type="NCBI Taxonomy" id="1384061"/>
    <lineage>
        <taxon>Bacteria</taxon>
        <taxon>Pseudomonadati</taxon>
        <taxon>Pseudomonadota</taxon>
        <taxon>Gammaproteobacteria</taxon>
        <taxon>Pseudomonadales</taxon>
        <taxon>Pseudomonadaceae</taxon>
        <taxon>Pseudomonas</taxon>
    </lineage>
</organism>
<dbReference type="EMBL" id="CP010979">
    <property type="protein sequence ID" value="AJQ47962.1"/>
    <property type="molecule type" value="Genomic_DNA"/>
</dbReference>
<dbReference type="Pfam" id="PF04865">
    <property type="entry name" value="Baseplate_J"/>
    <property type="match status" value="1"/>
</dbReference>
<evidence type="ECO:0000313" key="4">
    <source>
        <dbReference type="Proteomes" id="UP000033260"/>
    </source>
</evidence>
<evidence type="ECO:0008006" key="5">
    <source>
        <dbReference type="Google" id="ProtNLM"/>
    </source>
</evidence>
<proteinExistence type="predicted"/>
<evidence type="ECO:0000259" key="1">
    <source>
        <dbReference type="Pfam" id="PF04865"/>
    </source>
</evidence>
<evidence type="ECO:0000313" key="3">
    <source>
        <dbReference type="EMBL" id="AJQ47962.1"/>
    </source>
</evidence>
<dbReference type="AlphaFoldDB" id="A0AAU8RXS3"/>
<dbReference type="RefSeq" id="WP_026034402.1">
    <property type="nucleotide sequence ID" value="NZ_CP010979.1"/>
</dbReference>
<name>A0AAU8RXS3_PSEPU</name>
<sequence>MPYEAPPFDAIRSRMLRDIRSQLPDADITSDSDNHVRASSVSAIAEGIHQQAAWTARQIFPDSADFEELKRHAATRDVYQKSATSSGSELTVAGSPTAEVLAGLQVRHTATGQVFTTTSTVIIPLAGVISVPVASVETGSALNGLEGACTFISPPLNVDSACVLAETVGGTDDESPESLLARLLDVMRNPPSGGNVADYRRWAMSVNGVSTALILPKRRGGNAIDVVITSSGGASSEAVIAACQTYIEGVAPAGADIWVFTPAIVEVHLSAKVKPAPSYTLEALQEPIEDACKQAIAPVVPLETLYLIRLTAAISALGGVIDLKILSPVGNVVTDADPLLVKWARFGSVELQLLEDAA</sequence>
<protein>
    <recommendedName>
        <fullName evidence="5">Baseplate protein J-like domain-containing protein</fullName>
    </recommendedName>
</protein>
<reference evidence="3 4" key="1">
    <citation type="submission" date="2015-02" db="EMBL/GenBank/DDBJ databases">
        <title>Complete Genome Sequencing of Pseudomonas putida S13.1.2.</title>
        <authorList>
            <person name="Chong T.M."/>
            <person name="Chan K.G."/>
            <person name="Dessaux Y."/>
        </authorList>
    </citation>
    <scope>NUCLEOTIDE SEQUENCE [LARGE SCALE GENOMIC DNA]</scope>
    <source>
        <strain evidence="3 4">S13.1.2</strain>
    </source>
</reference>
<accession>A0AAU8RXS3</accession>
<dbReference type="InterPro" id="IPR006949">
    <property type="entry name" value="Barrel_Baseplate_J-like"/>
</dbReference>
<gene>
    <name evidence="3" type="ORF">N805_12360</name>
</gene>
<feature type="domain" description="Baseplate protein J-like barrel" evidence="1">
    <location>
        <begin position="90"/>
        <end position="170"/>
    </location>
</feature>
<feature type="domain" description="Baseplate J-like central" evidence="2">
    <location>
        <begin position="191"/>
        <end position="260"/>
    </location>
</feature>
<dbReference type="Pfam" id="PF26078">
    <property type="entry name" value="Baseplate_J_M"/>
    <property type="match status" value="1"/>
</dbReference>
<dbReference type="InterPro" id="IPR058531">
    <property type="entry name" value="Baseplate_J_M"/>
</dbReference>
<dbReference type="Proteomes" id="UP000033260">
    <property type="component" value="Chromosome"/>
</dbReference>
<evidence type="ECO:0000259" key="2">
    <source>
        <dbReference type="Pfam" id="PF26078"/>
    </source>
</evidence>
<dbReference type="PANTHER" id="PTHR37829">
    <property type="entry name" value="PHAGE-LIKE ELEMENT PBSX PROTEIN XKDT"/>
    <property type="match status" value="1"/>
</dbReference>
<dbReference type="InterPro" id="IPR052399">
    <property type="entry name" value="Phage_Baseplate_Assmbl_Protein"/>
</dbReference>